<feature type="signal peptide" evidence="1">
    <location>
        <begin position="1"/>
        <end position="19"/>
    </location>
</feature>
<evidence type="ECO:0000256" key="1">
    <source>
        <dbReference type="SAM" id="SignalP"/>
    </source>
</evidence>
<name>A0A284R8J0_ARMOS</name>
<proteinExistence type="predicted"/>
<reference evidence="3" key="1">
    <citation type="journal article" date="2017" name="Nat. Ecol. Evol.">
        <title>Genome expansion and lineage-specific genetic innovations in the forest pathogenic fungi Armillaria.</title>
        <authorList>
            <person name="Sipos G."/>
            <person name="Prasanna A.N."/>
            <person name="Walter M.C."/>
            <person name="O'Connor E."/>
            <person name="Balint B."/>
            <person name="Krizsan K."/>
            <person name="Kiss B."/>
            <person name="Hess J."/>
            <person name="Varga T."/>
            <person name="Slot J."/>
            <person name="Riley R."/>
            <person name="Boka B."/>
            <person name="Rigling D."/>
            <person name="Barry K."/>
            <person name="Lee J."/>
            <person name="Mihaltcheva S."/>
            <person name="LaButti K."/>
            <person name="Lipzen A."/>
            <person name="Waldron R."/>
            <person name="Moloney N.M."/>
            <person name="Sperisen C."/>
            <person name="Kredics L."/>
            <person name="Vagvoelgyi C."/>
            <person name="Patrignani A."/>
            <person name="Fitzpatrick D."/>
            <person name="Nagy I."/>
            <person name="Doyle S."/>
            <person name="Anderson J.B."/>
            <person name="Grigoriev I.V."/>
            <person name="Gueldener U."/>
            <person name="Muensterkoetter M."/>
            <person name="Nagy L.G."/>
        </authorList>
    </citation>
    <scope>NUCLEOTIDE SEQUENCE [LARGE SCALE GENOMIC DNA]</scope>
    <source>
        <strain evidence="3">C18/9</strain>
    </source>
</reference>
<dbReference type="AlphaFoldDB" id="A0A284R8J0"/>
<evidence type="ECO:0000313" key="2">
    <source>
        <dbReference type="EMBL" id="SJL05019.1"/>
    </source>
</evidence>
<sequence length="71" mass="7676">MQFTAKLYCFLLLCAAAAAAPVPTEGSDEPTCPINEREGIEERALTRVCPSAYVNKTIFEELSLKKVGGVL</sequence>
<dbReference type="Proteomes" id="UP000219338">
    <property type="component" value="Unassembled WGS sequence"/>
</dbReference>
<accession>A0A284R8J0</accession>
<dbReference type="EMBL" id="FUEG01000005">
    <property type="protein sequence ID" value="SJL05019.1"/>
    <property type="molecule type" value="Genomic_DNA"/>
</dbReference>
<evidence type="ECO:0000313" key="3">
    <source>
        <dbReference type="Proteomes" id="UP000219338"/>
    </source>
</evidence>
<dbReference type="OrthoDB" id="10465773at2759"/>
<keyword evidence="1" id="KW-0732">Signal</keyword>
<keyword evidence="3" id="KW-1185">Reference proteome</keyword>
<organism evidence="2 3">
    <name type="scientific">Armillaria ostoyae</name>
    <name type="common">Armillaria root rot fungus</name>
    <dbReference type="NCBI Taxonomy" id="47428"/>
    <lineage>
        <taxon>Eukaryota</taxon>
        <taxon>Fungi</taxon>
        <taxon>Dikarya</taxon>
        <taxon>Basidiomycota</taxon>
        <taxon>Agaricomycotina</taxon>
        <taxon>Agaricomycetes</taxon>
        <taxon>Agaricomycetidae</taxon>
        <taxon>Agaricales</taxon>
        <taxon>Marasmiineae</taxon>
        <taxon>Physalacriaceae</taxon>
        <taxon>Armillaria</taxon>
    </lineage>
</organism>
<gene>
    <name evidence="2" type="ORF">ARMOST_08390</name>
</gene>
<protein>
    <submittedName>
        <fullName evidence="2">Uncharacterized protein</fullName>
    </submittedName>
</protein>
<feature type="chain" id="PRO_5012718512" evidence="1">
    <location>
        <begin position="20"/>
        <end position="71"/>
    </location>
</feature>